<evidence type="ECO:0000256" key="3">
    <source>
        <dbReference type="ARBA" id="ARBA00006083"/>
    </source>
</evidence>
<dbReference type="FunFam" id="3.20.20.140:FF:000017">
    <property type="entry name" value="Adenosine deaminase 2"/>
    <property type="match status" value="1"/>
</dbReference>
<dbReference type="InterPro" id="IPR006330">
    <property type="entry name" value="Ado/ade_deaminase"/>
</dbReference>
<evidence type="ECO:0000259" key="12">
    <source>
        <dbReference type="Pfam" id="PF08451"/>
    </source>
</evidence>
<dbReference type="NCBIfam" id="TIGR01431">
    <property type="entry name" value="adm_rel"/>
    <property type="match status" value="1"/>
</dbReference>
<evidence type="ECO:0000256" key="4">
    <source>
        <dbReference type="ARBA" id="ARBA00012784"/>
    </source>
</evidence>
<dbReference type="Proteomes" id="UP000694920">
    <property type="component" value="Unplaced"/>
</dbReference>
<dbReference type="RefSeq" id="XP_015610400.1">
    <property type="nucleotide sequence ID" value="XM_015754914.2"/>
</dbReference>
<dbReference type="PANTHER" id="PTHR11409">
    <property type="entry name" value="ADENOSINE DEAMINASE"/>
    <property type="match status" value="1"/>
</dbReference>
<keyword evidence="13" id="KW-1185">Reference proteome</keyword>
<dbReference type="InterPro" id="IPR013659">
    <property type="entry name" value="A_deaminase_N"/>
</dbReference>
<evidence type="ECO:0000256" key="1">
    <source>
        <dbReference type="ARBA" id="ARBA00001947"/>
    </source>
</evidence>
<sequence length="531" mass="60768">MPISASICPLLHSYTYIVIEQSFHERKMKVLSTEISFLCMLLTATAQPIMYWELRGLLLADEQRTNLGGSLNFEIGERAANDILMSAKQKEINEAFAELTTFLPARNFMNLVENITESEVFKIIEKMPKGGVLHCHDTGMTSEDYILKNITYRDNLYVCEINGSLSFRFFDSPNDHCNWELLSALREKMIHAENIDRRIHQQISMKVDNPEDVYANSSVAWLKFQSIFATNNPLLTYRPIFFDYVYQGLQELYDDNVFYVELRTTLPHLYELNGTEYGPLETIRAYKEIADRFIADHPDFIGLKVIYAPPRFVNLTRFDEYGRILKEAIRNYPGFVIGFDLVGEEDAGHPLSYFADKLRTFHSDIKFFFHAGETNWYGTSTDNNLLDAVLLNTKRIGHGFALTKHPRVLDIVKKRKIAIEVNPISNQVLRLVTDLRNHPASALFAENVPVVVSNDDPGTWSARALSYDFYEAFMGIMSANADLRSLKQLALNSIVFSGMDYTERARALTLWKKKWANFIGDLVAGNTVICA</sequence>
<evidence type="ECO:0000313" key="13">
    <source>
        <dbReference type="Proteomes" id="UP000694920"/>
    </source>
</evidence>
<gene>
    <name evidence="14 15" type="primary">LOC107275114</name>
</gene>
<dbReference type="CDD" id="cd01321">
    <property type="entry name" value="ADGF"/>
    <property type="match status" value="1"/>
</dbReference>
<dbReference type="PANTHER" id="PTHR11409:SF39">
    <property type="entry name" value="ADENOSINE DEAMINASE 2"/>
    <property type="match status" value="1"/>
</dbReference>
<evidence type="ECO:0000256" key="5">
    <source>
        <dbReference type="ARBA" id="ARBA00018099"/>
    </source>
</evidence>
<dbReference type="GO" id="GO:0004000">
    <property type="term" value="F:adenosine deaminase activity"/>
    <property type="evidence" value="ECO:0007669"/>
    <property type="project" value="InterPro"/>
</dbReference>
<dbReference type="AlphaFoldDB" id="A0AAJ7FVJ9"/>
<keyword evidence="6" id="KW-0964">Secreted</keyword>
<dbReference type="GeneID" id="107275114"/>
<accession>A0AAJ7FVJ9</accession>
<dbReference type="Pfam" id="PF00962">
    <property type="entry name" value="A_deaminase"/>
    <property type="match status" value="1"/>
</dbReference>
<dbReference type="InterPro" id="IPR006331">
    <property type="entry name" value="ADGF"/>
</dbReference>
<reference evidence="14 15" key="1">
    <citation type="submission" date="2025-04" db="UniProtKB">
        <authorList>
            <consortium name="RefSeq"/>
        </authorList>
    </citation>
    <scope>IDENTIFICATION</scope>
</reference>
<dbReference type="RefSeq" id="XP_015610399.1">
    <property type="nucleotide sequence ID" value="XM_015754913.2"/>
</dbReference>
<keyword evidence="7" id="KW-0479">Metal-binding</keyword>
<dbReference type="Gene3D" id="3.20.20.140">
    <property type="entry name" value="Metal-dependent hydrolases"/>
    <property type="match status" value="1"/>
</dbReference>
<feature type="domain" description="Adenosine deaminase" evidence="11">
    <location>
        <begin position="216"/>
        <end position="506"/>
    </location>
</feature>
<dbReference type="Pfam" id="PF08451">
    <property type="entry name" value="A_deaminase_N"/>
    <property type="match status" value="1"/>
</dbReference>
<dbReference type="GO" id="GO:0005615">
    <property type="term" value="C:extracellular space"/>
    <property type="evidence" value="ECO:0007669"/>
    <property type="project" value="InterPro"/>
</dbReference>
<dbReference type="SUPFAM" id="SSF51556">
    <property type="entry name" value="Metallo-dependent hydrolases"/>
    <property type="match status" value="1"/>
</dbReference>
<evidence type="ECO:0000259" key="11">
    <source>
        <dbReference type="Pfam" id="PF00962"/>
    </source>
</evidence>
<dbReference type="GO" id="GO:0046872">
    <property type="term" value="F:metal ion binding"/>
    <property type="evidence" value="ECO:0007669"/>
    <property type="project" value="UniProtKB-KW"/>
</dbReference>
<evidence type="ECO:0000256" key="10">
    <source>
        <dbReference type="ARBA" id="ARBA00047764"/>
    </source>
</evidence>
<evidence type="ECO:0000256" key="8">
    <source>
        <dbReference type="ARBA" id="ARBA00022729"/>
    </source>
</evidence>
<comment type="subcellular location">
    <subcellularLocation>
        <location evidence="2">Secreted</location>
    </subcellularLocation>
</comment>
<protein>
    <recommendedName>
        <fullName evidence="5">Adenosine deaminase</fullName>
        <ecNumber evidence="4">3.5.4.4</ecNumber>
    </recommendedName>
</protein>
<dbReference type="GO" id="GO:0046103">
    <property type="term" value="P:inosine biosynthetic process"/>
    <property type="evidence" value="ECO:0007669"/>
    <property type="project" value="TreeGrafter"/>
</dbReference>
<evidence type="ECO:0000256" key="9">
    <source>
        <dbReference type="ARBA" id="ARBA00022801"/>
    </source>
</evidence>
<evidence type="ECO:0000313" key="15">
    <source>
        <dbReference type="RefSeq" id="XP_015610400.1"/>
    </source>
</evidence>
<dbReference type="KEGG" id="ccin:107275114"/>
<evidence type="ECO:0000256" key="2">
    <source>
        <dbReference type="ARBA" id="ARBA00004613"/>
    </source>
</evidence>
<keyword evidence="9" id="KW-0378">Hydrolase</keyword>
<dbReference type="InterPro" id="IPR032466">
    <property type="entry name" value="Metal_Hydrolase"/>
</dbReference>
<dbReference type="InterPro" id="IPR001365">
    <property type="entry name" value="A_deaminase_dom"/>
</dbReference>
<feature type="domain" description="Adenosine/AMP deaminase N-terminal" evidence="12">
    <location>
        <begin position="44"/>
        <end position="124"/>
    </location>
</feature>
<proteinExistence type="inferred from homology"/>
<comment type="similarity">
    <text evidence="3">Belongs to the metallo-dependent hydrolases superfamily. Adenosine and AMP deaminases family. ADGF subfamily.</text>
</comment>
<dbReference type="EC" id="3.5.4.4" evidence="4"/>
<evidence type="ECO:0000313" key="14">
    <source>
        <dbReference type="RefSeq" id="XP_015610399.1"/>
    </source>
</evidence>
<keyword evidence="8" id="KW-0732">Signal</keyword>
<comment type="cofactor">
    <cofactor evidence="1">
        <name>Zn(2+)</name>
        <dbReference type="ChEBI" id="CHEBI:29105"/>
    </cofactor>
</comment>
<dbReference type="GO" id="GO:0006154">
    <property type="term" value="P:adenosine catabolic process"/>
    <property type="evidence" value="ECO:0007669"/>
    <property type="project" value="InterPro"/>
</dbReference>
<organism evidence="13 14">
    <name type="scientific">Cephus cinctus</name>
    <name type="common">Wheat stem sawfly</name>
    <dbReference type="NCBI Taxonomy" id="211228"/>
    <lineage>
        <taxon>Eukaryota</taxon>
        <taxon>Metazoa</taxon>
        <taxon>Ecdysozoa</taxon>
        <taxon>Arthropoda</taxon>
        <taxon>Hexapoda</taxon>
        <taxon>Insecta</taxon>
        <taxon>Pterygota</taxon>
        <taxon>Neoptera</taxon>
        <taxon>Endopterygota</taxon>
        <taxon>Hymenoptera</taxon>
        <taxon>Cephoidea</taxon>
        <taxon>Cephidae</taxon>
        <taxon>Cephus</taxon>
    </lineage>
</organism>
<comment type="catalytic activity">
    <reaction evidence="10">
        <text>adenosine + H2O + H(+) = inosine + NH4(+)</text>
        <dbReference type="Rhea" id="RHEA:24408"/>
        <dbReference type="ChEBI" id="CHEBI:15377"/>
        <dbReference type="ChEBI" id="CHEBI:15378"/>
        <dbReference type="ChEBI" id="CHEBI:16335"/>
        <dbReference type="ChEBI" id="CHEBI:17596"/>
        <dbReference type="ChEBI" id="CHEBI:28938"/>
        <dbReference type="EC" id="3.5.4.4"/>
    </reaction>
</comment>
<evidence type="ECO:0000256" key="7">
    <source>
        <dbReference type="ARBA" id="ARBA00022723"/>
    </source>
</evidence>
<evidence type="ECO:0000256" key="6">
    <source>
        <dbReference type="ARBA" id="ARBA00022525"/>
    </source>
</evidence>
<name>A0AAJ7FVJ9_CEPCN</name>